<organism evidence="2 3">
    <name type="scientific">Moniliophthora roreri</name>
    <name type="common">Frosty pod rot fungus</name>
    <name type="synonym">Monilia roreri</name>
    <dbReference type="NCBI Taxonomy" id="221103"/>
    <lineage>
        <taxon>Eukaryota</taxon>
        <taxon>Fungi</taxon>
        <taxon>Dikarya</taxon>
        <taxon>Basidiomycota</taxon>
        <taxon>Agaricomycotina</taxon>
        <taxon>Agaricomycetes</taxon>
        <taxon>Agaricomycetidae</taxon>
        <taxon>Agaricales</taxon>
        <taxon>Marasmiineae</taxon>
        <taxon>Marasmiaceae</taxon>
        <taxon>Moniliophthora</taxon>
    </lineage>
</organism>
<evidence type="ECO:0000313" key="3">
    <source>
        <dbReference type="Proteomes" id="UP000054988"/>
    </source>
</evidence>
<feature type="region of interest" description="Disordered" evidence="1">
    <location>
        <begin position="1"/>
        <end position="30"/>
    </location>
</feature>
<gene>
    <name evidence="2" type="ORF">WG66_4173</name>
</gene>
<comment type="caution">
    <text evidence="2">The sequence shown here is derived from an EMBL/GenBank/DDBJ whole genome shotgun (WGS) entry which is preliminary data.</text>
</comment>
<evidence type="ECO:0000256" key="1">
    <source>
        <dbReference type="SAM" id="MobiDB-lite"/>
    </source>
</evidence>
<feature type="region of interest" description="Disordered" evidence="1">
    <location>
        <begin position="69"/>
        <end position="89"/>
    </location>
</feature>
<proteinExistence type="predicted"/>
<feature type="compositionally biased region" description="Polar residues" evidence="1">
    <location>
        <begin position="16"/>
        <end position="30"/>
    </location>
</feature>
<dbReference type="Proteomes" id="UP000054988">
    <property type="component" value="Unassembled WGS sequence"/>
</dbReference>
<sequence length="233" mass="25795">MSFFASFQASSNAQSMPHQPNEDSTAADSNPPSTSMLWVIMPIAECGVLTRQHAVFNLNNMSPLFNLSPTPATGSHRAHPQSFYDEPTPTTKKKLKEYDLQLCDEHGLHPNALDDFVKELIESAGFKLSMSEILTVCLTVPQARSYIVMASKNILNFITTNPALFKIEAEYLEEPEFVSKLGKLVKKLLVMICGNMKMKIFQSLDTTVTLKNPTGKGLPINQLTDSLLLKISS</sequence>
<evidence type="ECO:0000313" key="2">
    <source>
        <dbReference type="EMBL" id="KTB43249.1"/>
    </source>
</evidence>
<reference evidence="2 3" key="1">
    <citation type="submission" date="2015-12" db="EMBL/GenBank/DDBJ databases">
        <title>Draft genome sequence of Moniliophthora roreri, the causal agent of frosty pod rot of cacao.</title>
        <authorList>
            <person name="Aime M.C."/>
            <person name="Diaz-Valderrama J.R."/>
            <person name="Kijpornyongpan T."/>
            <person name="Phillips-Mora W."/>
        </authorList>
    </citation>
    <scope>NUCLEOTIDE SEQUENCE [LARGE SCALE GENOMIC DNA]</scope>
    <source>
        <strain evidence="2 3">MCA 2952</strain>
    </source>
</reference>
<protein>
    <submittedName>
        <fullName evidence="2">Uncharacterized protein</fullName>
    </submittedName>
</protein>
<accession>A0A0W0G3W6</accession>
<dbReference type="AlphaFoldDB" id="A0A0W0G3W6"/>
<name>A0A0W0G3W6_MONRR</name>
<dbReference type="EMBL" id="LATX01001220">
    <property type="protein sequence ID" value="KTB43249.1"/>
    <property type="molecule type" value="Genomic_DNA"/>
</dbReference>
<feature type="compositionally biased region" description="Low complexity" evidence="1">
    <location>
        <begin position="1"/>
        <end position="15"/>
    </location>
</feature>